<dbReference type="GO" id="GO:0043709">
    <property type="term" value="P:cell adhesion involved in single-species biofilm formation"/>
    <property type="evidence" value="ECO:0007669"/>
    <property type="project" value="TreeGrafter"/>
</dbReference>
<evidence type="ECO:0000256" key="1">
    <source>
        <dbReference type="PROSITE-ProRule" id="PRU00169"/>
    </source>
</evidence>
<dbReference type="SUPFAM" id="SSF55073">
    <property type="entry name" value="Nucleotide cyclase"/>
    <property type="match status" value="1"/>
</dbReference>
<dbReference type="KEGG" id="hhg:XM38_005280"/>
<gene>
    <name evidence="5" type="ORF">XM38_005280</name>
</gene>
<feature type="domain" description="Response regulatory" evidence="3">
    <location>
        <begin position="9"/>
        <end position="125"/>
    </location>
</feature>
<evidence type="ECO:0000259" key="3">
    <source>
        <dbReference type="PROSITE" id="PS50110"/>
    </source>
</evidence>
<dbReference type="Proteomes" id="UP000191901">
    <property type="component" value="Chromosome"/>
</dbReference>
<dbReference type="NCBIfam" id="TIGR00254">
    <property type="entry name" value="GGDEF"/>
    <property type="match status" value="1"/>
</dbReference>
<keyword evidence="6" id="KW-1185">Reference proteome</keyword>
<dbReference type="Pfam" id="PF00990">
    <property type="entry name" value="GGDEF"/>
    <property type="match status" value="1"/>
</dbReference>
<dbReference type="InterPro" id="IPR001789">
    <property type="entry name" value="Sig_transdc_resp-reg_receiver"/>
</dbReference>
<dbReference type="FunFam" id="3.30.70.270:FF:000001">
    <property type="entry name" value="Diguanylate cyclase domain protein"/>
    <property type="match status" value="1"/>
</dbReference>
<dbReference type="GO" id="GO:0005886">
    <property type="term" value="C:plasma membrane"/>
    <property type="evidence" value="ECO:0007669"/>
    <property type="project" value="TreeGrafter"/>
</dbReference>
<accession>A0A1Z3HH31</accession>
<evidence type="ECO:0000256" key="2">
    <source>
        <dbReference type="SAM" id="Coils"/>
    </source>
</evidence>
<dbReference type="Gene3D" id="3.30.70.270">
    <property type="match status" value="1"/>
</dbReference>
<dbReference type="InterPro" id="IPR000160">
    <property type="entry name" value="GGDEF_dom"/>
</dbReference>
<sequence length="324" mass="36311">MRNEPESLLILVIDDDRYMRLRLSHMIRQEGYRVETANDGEQGLEAYQRLHPHLILLDAMMPVMDGFTCCCKLQALPGSEHTPILMITGLDDPASVDQAFEVGAIDYVTKPIHWPVLRQRMRRVLREAQLAQALAQSNRELQQANQELHRLVLLDGLTQVANRRQFDRYLRQEWQRLSREQTPLAIILADVDCFKAYNDTYGHQAGDLCLQTVAEAFSLAATRPADLVARYGGEEFAVILPNTSAPGALRVAEKIQNTLRAFQMPHAQSSVSDYLTLSLGIASLIPSLRSTPEQAIAAADQALYQAKGEGRDRIVIAPDSEIKP</sequence>
<dbReference type="InterPro" id="IPR050469">
    <property type="entry name" value="Diguanylate_Cyclase"/>
</dbReference>
<dbReference type="GO" id="GO:0000160">
    <property type="term" value="P:phosphorelay signal transduction system"/>
    <property type="evidence" value="ECO:0007669"/>
    <property type="project" value="InterPro"/>
</dbReference>
<feature type="domain" description="GGDEF" evidence="4">
    <location>
        <begin position="182"/>
        <end position="319"/>
    </location>
</feature>
<dbReference type="OrthoDB" id="453368at2"/>
<evidence type="ECO:0000313" key="6">
    <source>
        <dbReference type="Proteomes" id="UP000191901"/>
    </source>
</evidence>
<keyword evidence="2" id="KW-0175">Coiled coil</keyword>
<organism evidence="5 6">
    <name type="scientific">Halomicronema hongdechloris C2206</name>
    <dbReference type="NCBI Taxonomy" id="1641165"/>
    <lineage>
        <taxon>Bacteria</taxon>
        <taxon>Bacillati</taxon>
        <taxon>Cyanobacteriota</taxon>
        <taxon>Cyanophyceae</taxon>
        <taxon>Nodosilineales</taxon>
        <taxon>Nodosilineaceae</taxon>
        <taxon>Halomicronema</taxon>
    </lineage>
</organism>
<dbReference type="STRING" id="1641165.XM38_05380"/>
<dbReference type="PANTHER" id="PTHR45138:SF9">
    <property type="entry name" value="DIGUANYLATE CYCLASE DGCM-RELATED"/>
    <property type="match status" value="1"/>
</dbReference>
<dbReference type="GO" id="GO:1902201">
    <property type="term" value="P:negative regulation of bacterial-type flagellum-dependent cell motility"/>
    <property type="evidence" value="ECO:0007669"/>
    <property type="project" value="TreeGrafter"/>
</dbReference>
<name>A0A1Z3HH31_9CYAN</name>
<dbReference type="SMART" id="SM00448">
    <property type="entry name" value="REC"/>
    <property type="match status" value="1"/>
</dbReference>
<dbReference type="AlphaFoldDB" id="A0A1Z3HH31"/>
<protein>
    <submittedName>
        <fullName evidence="5">Diguanylate cyclase response regulator</fullName>
    </submittedName>
</protein>
<keyword evidence="1" id="KW-0597">Phosphoprotein</keyword>
<dbReference type="PROSITE" id="PS50110">
    <property type="entry name" value="RESPONSE_REGULATORY"/>
    <property type="match status" value="1"/>
</dbReference>
<reference evidence="5 6" key="1">
    <citation type="journal article" date="2016" name="Biochim. Biophys. Acta">
        <title>Characterization of red-shifted phycobilisomes isolated from the chlorophyll f-containing cyanobacterium Halomicronema hongdechloris.</title>
        <authorList>
            <person name="Li Y."/>
            <person name="Lin Y."/>
            <person name="Garvey C.J."/>
            <person name="Birch D."/>
            <person name="Corkery R.W."/>
            <person name="Loughlin P.C."/>
            <person name="Scheer H."/>
            <person name="Willows R.D."/>
            <person name="Chen M."/>
        </authorList>
    </citation>
    <scope>NUCLEOTIDE SEQUENCE [LARGE SCALE GENOMIC DNA]</scope>
    <source>
        <strain evidence="5 6">C2206</strain>
    </source>
</reference>
<dbReference type="Gene3D" id="3.40.50.2300">
    <property type="match status" value="1"/>
</dbReference>
<dbReference type="InterPro" id="IPR043128">
    <property type="entry name" value="Rev_trsase/Diguanyl_cyclase"/>
</dbReference>
<dbReference type="InterPro" id="IPR029787">
    <property type="entry name" value="Nucleotide_cyclase"/>
</dbReference>
<evidence type="ECO:0000259" key="4">
    <source>
        <dbReference type="PROSITE" id="PS50887"/>
    </source>
</evidence>
<dbReference type="InterPro" id="IPR011006">
    <property type="entry name" value="CheY-like_superfamily"/>
</dbReference>
<dbReference type="CDD" id="cd01949">
    <property type="entry name" value="GGDEF"/>
    <property type="match status" value="1"/>
</dbReference>
<dbReference type="PROSITE" id="PS50887">
    <property type="entry name" value="GGDEF"/>
    <property type="match status" value="1"/>
</dbReference>
<dbReference type="SMART" id="SM00267">
    <property type="entry name" value="GGDEF"/>
    <property type="match status" value="1"/>
</dbReference>
<dbReference type="SUPFAM" id="SSF52172">
    <property type="entry name" value="CheY-like"/>
    <property type="match status" value="1"/>
</dbReference>
<dbReference type="GO" id="GO:0052621">
    <property type="term" value="F:diguanylate cyclase activity"/>
    <property type="evidence" value="ECO:0007669"/>
    <property type="project" value="TreeGrafter"/>
</dbReference>
<evidence type="ECO:0000313" key="5">
    <source>
        <dbReference type="EMBL" id="ASC69601.1"/>
    </source>
</evidence>
<dbReference type="EMBL" id="CP021983">
    <property type="protein sequence ID" value="ASC69601.1"/>
    <property type="molecule type" value="Genomic_DNA"/>
</dbReference>
<proteinExistence type="predicted"/>
<dbReference type="RefSeq" id="WP_088429004.1">
    <property type="nucleotide sequence ID" value="NZ_CP021983.2"/>
</dbReference>
<feature type="coiled-coil region" evidence="2">
    <location>
        <begin position="127"/>
        <end position="154"/>
    </location>
</feature>
<feature type="modified residue" description="4-aspartylphosphate" evidence="1">
    <location>
        <position position="58"/>
    </location>
</feature>
<dbReference type="PANTHER" id="PTHR45138">
    <property type="entry name" value="REGULATORY COMPONENTS OF SENSORY TRANSDUCTION SYSTEM"/>
    <property type="match status" value="1"/>
</dbReference>
<dbReference type="Pfam" id="PF00072">
    <property type="entry name" value="Response_reg"/>
    <property type="match status" value="1"/>
</dbReference>